<organism evidence="2 3">
    <name type="scientific">Beauveria asiatica</name>
    <dbReference type="NCBI Taxonomy" id="1069075"/>
    <lineage>
        <taxon>Eukaryota</taxon>
        <taxon>Fungi</taxon>
        <taxon>Dikarya</taxon>
        <taxon>Ascomycota</taxon>
        <taxon>Pezizomycotina</taxon>
        <taxon>Sordariomycetes</taxon>
        <taxon>Hypocreomycetidae</taxon>
        <taxon>Hypocreales</taxon>
        <taxon>Cordycipitaceae</taxon>
        <taxon>Beauveria</taxon>
    </lineage>
</organism>
<accession>A0AAW0REP6</accession>
<feature type="region of interest" description="Disordered" evidence="1">
    <location>
        <begin position="1"/>
        <end position="22"/>
    </location>
</feature>
<evidence type="ECO:0000256" key="1">
    <source>
        <dbReference type="SAM" id="MobiDB-lite"/>
    </source>
</evidence>
<protein>
    <submittedName>
        <fullName evidence="2">Uncharacterized protein</fullName>
    </submittedName>
</protein>
<dbReference type="Proteomes" id="UP001397290">
    <property type="component" value="Unassembled WGS sequence"/>
</dbReference>
<gene>
    <name evidence="2" type="ORF">G3M48_003165</name>
</gene>
<feature type="non-terminal residue" evidence="2">
    <location>
        <position position="89"/>
    </location>
</feature>
<dbReference type="EMBL" id="JAAHCF010002121">
    <property type="protein sequence ID" value="KAK8140637.1"/>
    <property type="molecule type" value="Genomic_DNA"/>
</dbReference>
<keyword evidence="3" id="KW-1185">Reference proteome</keyword>
<proteinExistence type="predicted"/>
<reference evidence="2 3" key="1">
    <citation type="submission" date="2020-02" db="EMBL/GenBank/DDBJ databases">
        <title>Comparative genomics of the hypocrealean fungal genus Beauvera.</title>
        <authorList>
            <person name="Showalter D.N."/>
            <person name="Bushley K.E."/>
            <person name="Rehner S.A."/>
        </authorList>
    </citation>
    <scope>NUCLEOTIDE SEQUENCE [LARGE SCALE GENOMIC DNA]</scope>
    <source>
        <strain evidence="2 3">ARSEF4384</strain>
    </source>
</reference>
<name>A0AAW0REP6_9HYPO</name>
<evidence type="ECO:0000313" key="3">
    <source>
        <dbReference type="Proteomes" id="UP001397290"/>
    </source>
</evidence>
<evidence type="ECO:0000313" key="2">
    <source>
        <dbReference type="EMBL" id="KAK8140637.1"/>
    </source>
</evidence>
<comment type="caution">
    <text evidence="2">The sequence shown here is derived from an EMBL/GenBank/DDBJ whole genome shotgun (WGS) entry which is preliminary data.</text>
</comment>
<sequence length="89" mass="10363">MWQRFRGEAETPALTESRLEAGPTTVEARLDKLMQENGHLRRQVDYFENLLGNKEIIDLSEALRAVVSEFNGRLESSNRQWKSDERRQG</sequence>
<dbReference type="AlphaFoldDB" id="A0AAW0REP6"/>